<name>A0A2T1DUA2_9CYAN</name>
<reference evidence="2" key="1">
    <citation type="submission" date="2018-02" db="EMBL/GenBank/DDBJ databases">
        <authorList>
            <person name="Moore K."/>
            <person name="Momper L."/>
        </authorList>
    </citation>
    <scope>NUCLEOTIDE SEQUENCE [LARGE SCALE GENOMIC DNA]</scope>
    <source>
        <strain evidence="2">ULC18</strain>
    </source>
</reference>
<evidence type="ECO:0008006" key="3">
    <source>
        <dbReference type="Google" id="ProtNLM"/>
    </source>
</evidence>
<dbReference type="EMBL" id="PVWK01000154">
    <property type="protein sequence ID" value="PSB24065.1"/>
    <property type="molecule type" value="Genomic_DNA"/>
</dbReference>
<dbReference type="RefSeq" id="WP_106260422.1">
    <property type="nucleotide sequence ID" value="NZ_CAWNSW010000055.1"/>
</dbReference>
<protein>
    <recommendedName>
        <fullName evidence="3">HTH merR-type domain-containing protein</fullName>
    </recommendedName>
</protein>
<accession>A0A2T1DUA2</accession>
<proteinExistence type="predicted"/>
<dbReference type="AlphaFoldDB" id="A0A2T1DUA2"/>
<evidence type="ECO:0000313" key="2">
    <source>
        <dbReference type="Proteomes" id="UP000239576"/>
    </source>
</evidence>
<comment type="caution">
    <text evidence="1">The sequence shown here is derived from an EMBL/GenBank/DDBJ whole genome shotgun (WGS) entry which is preliminary data.</text>
</comment>
<reference evidence="1 2" key="2">
    <citation type="submission" date="2018-03" db="EMBL/GenBank/DDBJ databases">
        <title>The ancient ancestry and fast evolution of plastids.</title>
        <authorList>
            <person name="Moore K.R."/>
            <person name="Magnabosco C."/>
            <person name="Momper L."/>
            <person name="Gold D.A."/>
            <person name="Bosak T."/>
            <person name="Fournier G.P."/>
        </authorList>
    </citation>
    <scope>NUCLEOTIDE SEQUENCE [LARGE SCALE GENOMIC DNA]</scope>
    <source>
        <strain evidence="1 2">ULC18</strain>
    </source>
</reference>
<organism evidence="1 2">
    <name type="scientific">Stenomitos frigidus ULC18</name>
    <dbReference type="NCBI Taxonomy" id="2107698"/>
    <lineage>
        <taxon>Bacteria</taxon>
        <taxon>Bacillati</taxon>
        <taxon>Cyanobacteriota</taxon>
        <taxon>Cyanophyceae</taxon>
        <taxon>Leptolyngbyales</taxon>
        <taxon>Leptolyngbyaceae</taxon>
        <taxon>Stenomitos</taxon>
    </lineage>
</organism>
<evidence type="ECO:0000313" key="1">
    <source>
        <dbReference type="EMBL" id="PSB24065.1"/>
    </source>
</evidence>
<sequence>MAPQVIQANGHTLQELAWRLSTVRRKRVPIRTLRWWIEQLHMEPNEYGLYDDSDLALLISLVLFLKRCRSVAKFKTLLLQELETHAP</sequence>
<keyword evidence="2" id="KW-1185">Reference proteome</keyword>
<gene>
    <name evidence="1" type="ORF">C7B82_28395</name>
</gene>
<dbReference type="Proteomes" id="UP000239576">
    <property type="component" value="Unassembled WGS sequence"/>
</dbReference>